<evidence type="ECO:0000256" key="1">
    <source>
        <dbReference type="ARBA" id="ARBA00004245"/>
    </source>
</evidence>
<dbReference type="InterPro" id="IPR027329">
    <property type="entry name" value="TPX2_C"/>
</dbReference>
<dbReference type="AlphaFoldDB" id="A0AAV8PCN7"/>
<dbReference type="PANTHER" id="PTHR47067:SF6">
    <property type="entry name" value="PROTEIN WVD2-LIKE 7"/>
    <property type="match status" value="1"/>
</dbReference>
<comment type="caution">
    <text evidence="9">The sequence shown here is derived from an EMBL/GenBank/DDBJ whole genome shotgun (WGS) entry which is preliminary data.</text>
</comment>
<dbReference type="InterPro" id="IPR044216">
    <property type="entry name" value="WDL7"/>
</dbReference>
<feature type="compositionally biased region" description="Basic and acidic residues" evidence="7">
    <location>
        <begin position="341"/>
        <end position="366"/>
    </location>
</feature>
<evidence type="ECO:0000259" key="8">
    <source>
        <dbReference type="Pfam" id="PF06886"/>
    </source>
</evidence>
<feature type="domain" description="TPX2 C-terminal" evidence="8">
    <location>
        <begin position="415"/>
        <end position="481"/>
    </location>
</feature>
<dbReference type="EMBL" id="JAQQAF010000006">
    <property type="protein sequence ID" value="KAJ8477406.1"/>
    <property type="molecule type" value="Genomic_DNA"/>
</dbReference>
<protein>
    <recommendedName>
        <fullName evidence="8">TPX2 C-terminal domain-containing protein</fullName>
    </recommendedName>
</protein>
<feature type="coiled-coil region" evidence="6">
    <location>
        <begin position="430"/>
        <end position="465"/>
    </location>
</feature>
<evidence type="ECO:0000256" key="5">
    <source>
        <dbReference type="ARBA" id="ARBA00023212"/>
    </source>
</evidence>
<evidence type="ECO:0000256" key="2">
    <source>
        <dbReference type="ARBA" id="ARBA00005885"/>
    </source>
</evidence>
<accession>A0AAV8PCN7</accession>
<sequence length="591" mass="66930">MKRLPFRASPCFGALAFNLWSSSKSDTSGYFGADRPEIFRPRRLSADSASCLGMCYQAETIPSGSISFGRFEAETLSWERRSSFSHNRYLEEVEKYATPGSVTQKKAYFEAHFKKKPLLHHSFPGFQSEAKLQFSENCVGNHTWNVDDSVECGDDEQVEYTFFEAPLVSDEHEMTKCEQEEVSSPNFSREYTPWNSEELSDRGAVDYCEAYQVQSNITPQDGNDMQIVAKENHEHEASSPQELLDSQEFSSKIPSDVKNKTPVLNKMERMSTEVPEKVEKKFAKGKSRNQSPDSQTSRKPLTYKSSHSSGKTFPKILVEVERGDTQEMQPQQKFSARISRRSLDSKNQKALDSEKLKAMVGQEKRSEKCLSGQKVIHVLDPLPGKCQTDIQQAADRCARVPLSDQTKVKHRTDAFKFRSDQRAEKRKEFYMKLEEKMHVKEAEMNEIQARTQEDAEAEIKQLRKSLNFKATPMPSFYNKAAPAVLNGKKVAAMPASFSKSQNKTRISGNRNSYRDQSPVMSRIYREGSTDSDQETFPAKKIEAGKKDEKSRLHVQQGDGSGKKEARGNMVRTTVRKMKGVVAGNITVHVAS</sequence>
<reference evidence="9 10" key="1">
    <citation type="submission" date="2022-12" db="EMBL/GenBank/DDBJ databases">
        <title>Chromosome-scale assembly of the Ensete ventricosum genome.</title>
        <authorList>
            <person name="Dussert Y."/>
            <person name="Stocks J."/>
            <person name="Wendawek A."/>
            <person name="Woldeyes F."/>
            <person name="Nichols R.A."/>
            <person name="Borrell J.S."/>
        </authorList>
    </citation>
    <scope>NUCLEOTIDE SEQUENCE [LARGE SCALE GENOMIC DNA]</scope>
    <source>
        <strain evidence="10">cv. Maze</strain>
        <tissue evidence="9">Seeds</tissue>
    </source>
</reference>
<evidence type="ECO:0000256" key="7">
    <source>
        <dbReference type="SAM" id="MobiDB-lite"/>
    </source>
</evidence>
<proteinExistence type="inferred from homology"/>
<organism evidence="9 10">
    <name type="scientific">Ensete ventricosum</name>
    <name type="common">Abyssinian banana</name>
    <name type="synonym">Musa ensete</name>
    <dbReference type="NCBI Taxonomy" id="4639"/>
    <lineage>
        <taxon>Eukaryota</taxon>
        <taxon>Viridiplantae</taxon>
        <taxon>Streptophyta</taxon>
        <taxon>Embryophyta</taxon>
        <taxon>Tracheophyta</taxon>
        <taxon>Spermatophyta</taxon>
        <taxon>Magnoliopsida</taxon>
        <taxon>Liliopsida</taxon>
        <taxon>Zingiberales</taxon>
        <taxon>Musaceae</taxon>
        <taxon>Ensete</taxon>
    </lineage>
</organism>
<evidence type="ECO:0000256" key="6">
    <source>
        <dbReference type="SAM" id="Coils"/>
    </source>
</evidence>
<comment type="similarity">
    <text evidence="2">Belongs to the TPX2 family.</text>
</comment>
<feature type="region of interest" description="Disordered" evidence="7">
    <location>
        <begin position="232"/>
        <end position="366"/>
    </location>
</feature>
<keyword evidence="4" id="KW-0493">Microtubule</keyword>
<gene>
    <name evidence="9" type="ORF">OPV22_021133</name>
</gene>
<feature type="compositionally biased region" description="Basic and acidic residues" evidence="7">
    <location>
        <begin position="537"/>
        <end position="551"/>
    </location>
</feature>
<keyword evidence="10" id="KW-1185">Reference proteome</keyword>
<dbReference type="PANTHER" id="PTHR47067">
    <property type="entry name" value="TPX2 (TARGETING PROTEIN FOR XKLP2) PROTEIN FAMILY-RELATED"/>
    <property type="match status" value="1"/>
</dbReference>
<keyword evidence="6" id="KW-0175">Coiled coil</keyword>
<evidence type="ECO:0000313" key="9">
    <source>
        <dbReference type="EMBL" id="KAJ8477406.1"/>
    </source>
</evidence>
<dbReference type="GO" id="GO:0005874">
    <property type="term" value="C:microtubule"/>
    <property type="evidence" value="ECO:0007669"/>
    <property type="project" value="UniProtKB-KW"/>
</dbReference>
<feature type="compositionally biased region" description="Polar residues" evidence="7">
    <location>
        <begin position="288"/>
        <end position="311"/>
    </location>
</feature>
<feature type="region of interest" description="Disordered" evidence="7">
    <location>
        <begin position="525"/>
        <end position="568"/>
    </location>
</feature>
<name>A0AAV8PCN7_ENSVE</name>
<evidence type="ECO:0000256" key="4">
    <source>
        <dbReference type="ARBA" id="ARBA00022701"/>
    </source>
</evidence>
<evidence type="ECO:0000313" key="10">
    <source>
        <dbReference type="Proteomes" id="UP001222027"/>
    </source>
</evidence>
<keyword evidence="3" id="KW-0963">Cytoplasm</keyword>
<keyword evidence="5" id="KW-0206">Cytoskeleton</keyword>
<evidence type="ECO:0000256" key="3">
    <source>
        <dbReference type="ARBA" id="ARBA00022490"/>
    </source>
</evidence>
<dbReference type="Pfam" id="PF06886">
    <property type="entry name" value="TPX2"/>
    <property type="match status" value="1"/>
</dbReference>
<dbReference type="Proteomes" id="UP001222027">
    <property type="component" value="Unassembled WGS sequence"/>
</dbReference>
<feature type="compositionally biased region" description="Basic and acidic residues" evidence="7">
    <location>
        <begin position="266"/>
        <end position="282"/>
    </location>
</feature>
<comment type="subcellular location">
    <subcellularLocation>
        <location evidence="1">Cytoplasm</location>
        <location evidence="1">Cytoskeleton</location>
    </subcellularLocation>
</comment>